<dbReference type="Proteomes" id="UP000183940">
    <property type="component" value="Unassembled WGS sequence"/>
</dbReference>
<feature type="coiled-coil region" evidence="1">
    <location>
        <begin position="25"/>
        <end position="52"/>
    </location>
</feature>
<gene>
    <name evidence="2" type="ORF">BI308_02190</name>
</gene>
<dbReference type="AlphaFoldDB" id="A0A1L9QXC5"/>
<sequence length="83" mass="9550">MGVLDLGITRPYGEFVIKLNLFSNVDRLTMLLQQIKEKLDQLNDEQLNQIADLIHAIEARDRHPTGQNSTLIICIKNNIIFNF</sequence>
<name>A0A1L9QXC5_9CYAN</name>
<accession>A0A1L9QXC5</accession>
<evidence type="ECO:0000256" key="1">
    <source>
        <dbReference type="SAM" id="Coils"/>
    </source>
</evidence>
<protein>
    <submittedName>
        <fullName evidence="2">Uncharacterized protein</fullName>
    </submittedName>
</protein>
<evidence type="ECO:0000313" key="2">
    <source>
        <dbReference type="EMBL" id="OJJ27314.1"/>
    </source>
</evidence>
<keyword evidence="3" id="KW-1185">Reference proteome</keyword>
<dbReference type="EMBL" id="MLAW01000002">
    <property type="protein sequence ID" value="OJJ27314.1"/>
    <property type="molecule type" value="Genomic_DNA"/>
</dbReference>
<evidence type="ECO:0000313" key="3">
    <source>
        <dbReference type="Proteomes" id="UP000183940"/>
    </source>
</evidence>
<proteinExistence type="predicted"/>
<keyword evidence="1" id="KW-0175">Coiled coil</keyword>
<reference evidence="2" key="1">
    <citation type="submission" date="2016-10" db="EMBL/GenBank/DDBJ databases">
        <title>CRISPR-Cas defence system in Roseofilum reptotaenium: evidence of a bacteriophage-cyanobacterium arms race in the coral black band disease.</title>
        <authorList>
            <person name="Buerger P."/>
            <person name="Wood-Charlson E.M."/>
            <person name="Weynberg K.D."/>
            <person name="Willis B."/>
            <person name="Van Oppen M.J."/>
        </authorList>
    </citation>
    <scope>NUCLEOTIDE SEQUENCE [LARGE SCALE GENOMIC DNA]</scope>
    <source>
        <strain evidence="2">AO1-A</strain>
    </source>
</reference>
<comment type="caution">
    <text evidence="2">The sequence shown here is derived from an EMBL/GenBank/DDBJ whole genome shotgun (WGS) entry which is preliminary data.</text>
</comment>
<organism evidence="2 3">
    <name type="scientific">Roseofilum reptotaenium AO1-A</name>
    <dbReference type="NCBI Taxonomy" id="1925591"/>
    <lineage>
        <taxon>Bacteria</taxon>
        <taxon>Bacillati</taxon>
        <taxon>Cyanobacteriota</taxon>
        <taxon>Cyanophyceae</taxon>
        <taxon>Desertifilales</taxon>
        <taxon>Desertifilaceae</taxon>
        <taxon>Roseofilum</taxon>
    </lineage>
</organism>